<feature type="compositionally biased region" description="Polar residues" evidence="1">
    <location>
        <begin position="1"/>
        <end position="14"/>
    </location>
</feature>
<dbReference type="EMBL" id="BTGU01000008">
    <property type="protein sequence ID" value="GMN38475.1"/>
    <property type="molecule type" value="Genomic_DNA"/>
</dbReference>
<feature type="compositionally biased region" description="Polar residues" evidence="1">
    <location>
        <begin position="37"/>
        <end position="54"/>
    </location>
</feature>
<evidence type="ECO:0000256" key="1">
    <source>
        <dbReference type="SAM" id="MobiDB-lite"/>
    </source>
</evidence>
<dbReference type="AlphaFoldDB" id="A0AA87ZTP2"/>
<evidence type="ECO:0000313" key="2">
    <source>
        <dbReference type="EMBL" id="GMN38475.1"/>
    </source>
</evidence>
<sequence length="140" mass="15850">MARSRTSSAYSPRPTQWRRYLEPPETDSENDSEEVSRTNPQPDGNTSPQSTSVTIPKCIPALIPMYAKIREDVKGLVPRICRWKTKFHRQQAPPLEKVLHAVGDSTNIKSILVPTLEEQKANHMKGFVPYHDDPDANVDN</sequence>
<keyword evidence="3" id="KW-1185">Reference proteome</keyword>
<gene>
    <name evidence="2" type="ORF">TIFTF001_007713</name>
</gene>
<name>A0AA87ZTP2_FICCA</name>
<feature type="region of interest" description="Disordered" evidence="1">
    <location>
        <begin position="1"/>
        <end position="54"/>
    </location>
</feature>
<dbReference type="Proteomes" id="UP001187192">
    <property type="component" value="Unassembled WGS sequence"/>
</dbReference>
<accession>A0AA87ZTP2</accession>
<protein>
    <submittedName>
        <fullName evidence="2">Uncharacterized protein</fullName>
    </submittedName>
</protein>
<evidence type="ECO:0000313" key="3">
    <source>
        <dbReference type="Proteomes" id="UP001187192"/>
    </source>
</evidence>
<organism evidence="2 3">
    <name type="scientific">Ficus carica</name>
    <name type="common">Common fig</name>
    <dbReference type="NCBI Taxonomy" id="3494"/>
    <lineage>
        <taxon>Eukaryota</taxon>
        <taxon>Viridiplantae</taxon>
        <taxon>Streptophyta</taxon>
        <taxon>Embryophyta</taxon>
        <taxon>Tracheophyta</taxon>
        <taxon>Spermatophyta</taxon>
        <taxon>Magnoliopsida</taxon>
        <taxon>eudicotyledons</taxon>
        <taxon>Gunneridae</taxon>
        <taxon>Pentapetalae</taxon>
        <taxon>rosids</taxon>
        <taxon>fabids</taxon>
        <taxon>Rosales</taxon>
        <taxon>Moraceae</taxon>
        <taxon>Ficeae</taxon>
        <taxon>Ficus</taxon>
    </lineage>
</organism>
<feature type="compositionally biased region" description="Acidic residues" evidence="1">
    <location>
        <begin position="24"/>
        <end position="33"/>
    </location>
</feature>
<reference evidence="2" key="1">
    <citation type="submission" date="2023-07" db="EMBL/GenBank/DDBJ databases">
        <title>draft genome sequence of fig (Ficus carica).</title>
        <authorList>
            <person name="Takahashi T."/>
            <person name="Nishimura K."/>
        </authorList>
    </citation>
    <scope>NUCLEOTIDE SEQUENCE</scope>
</reference>
<proteinExistence type="predicted"/>
<comment type="caution">
    <text evidence="2">The sequence shown here is derived from an EMBL/GenBank/DDBJ whole genome shotgun (WGS) entry which is preliminary data.</text>
</comment>